<evidence type="ECO:0000313" key="5">
    <source>
        <dbReference type="Proteomes" id="UP001190825"/>
    </source>
</evidence>
<dbReference type="EMBL" id="CABFNB010000118">
    <property type="protein sequence ID" value="VTZ63609.1"/>
    <property type="molecule type" value="Genomic_DNA"/>
</dbReference>
<dbReference type="EMBL" id="NBUC01000072">
    <property type="protein sequence ID" value="PLU03257.1"/>
    <property type="molecule type" value="Genomic_DNA"/>
</dbReference>
<dbReference type="Proteomes" id="UP001190825">
    <property type="component" value="Unassembled WGS sequence"/>
</dbReference>
<dbReference type="RefSeq" id="WP_028053166.1">
    <property type="nucleotide sequence ID" value="NZ_ATYC01000008.1"/>
</dbReference>
<keyword evidence="5" id="KW-1185">Reference proteome</keyword>
<dbReference type="InterPro" id="IPR007029">
    <property type="entry name" value="YHS_dom"/>
</dbReference>
<dbReference type="NCBIfam" id="NF041384">
    <property type="entry name" value="YHS_seleno_dom"/>
    <property type="match status" value="1"/>
</dbReference>
<organism evidence="4">
    <name type="scientific">Sinorhizobium medicae</name>
    <dbReference type="NCBI Taxonomy" id="110321"/>
    <lineage>
        <taxon>Bacteria</taxon>
        <taxon>Pseudomonadati</taxon>
        <taxon>Pseudomonadota</taxon>
        <taxon>Alphaproteobacteria</taxon>
        <taxon>Hyphomicrobiales</taxon>
        <taxon>Rhizobiaceae</taxon>
        <taxon>Sinorhizobium/Ensifer group</taxon>
        <taxon>Sinorhizobium</taxon>
    </lineage>
</organism>
<evidence type="ECO:0000256" key="1">
    <source>
        <dbReference type="SAM" id="SignalP"/>
    </source>
</evidence>
<dbReference type="Pfam" id="PF04945">
    <property type="entry name" value="YHS"/>
    <property type="match status" value="1"/>
</dbReference>
<proteinExistence type="predicted"/>
<name>A0A508X1J1_9HYPH</name>
<evidence type="ECO:0000313" key="4">
    <source>
        <dbReference type="EMBL" id="VTZ63609.1"/>
    </source>
</evidence>
<evidence type="ECO:0000259" key="2">
    <source>
        <dbReference type="Pfam" id="PF04945"/>
    </source>
</evidence>
<feature type="domain" description="YHS" evidence="2">
    <location>
        <begin position="42"/>
        <end position="87"/>
    </location>
</feature>
<reference evidence="3" key="1">
    <citation type="submission" date="2017-04" db="EMBL/GenBank/DDBJ databases">
        <authorList>
            <person name="Porter S."/>
            <person name="Friesen M.L."/>
            <person name="Faber-Hammond J."/>
        </authorList>
    </citation>
    <scope>NUCLEOTIDE SEQUENCE</scope>
    <source>
        <strain evidence="3">Str16</strain>
    </source>
</reference>
<sequence>MAISNCTLAAACLSLALNATPSVAGEIFEVNGAAISGYDPVSYFSSGGPIKGSPEIKSDYKGATFHFATVKNRTLFVADPQKYVPQYGGYCAYGTARGYKAPTEPHAFTLVGGKLYLNYDAAIQESWRKDKVGYISKADKNWPAVKDQ</sequence>
<reference evidence="4" key="3">
    <citation type="submission" date="2019-06" db="EMBL/GenBank/DDBJ databases">
        <authorList>
            <person name="Le Quere A."/>
            <person name="Colella S."/>
        </authorList>
    </citation>
    <scope>NUCLEOTIDE SEQUENCE</scope>
    <source>
        <strain evidence="4">EmedicaeMD41</strain>
    </source>
</reference>
<accession>A0A508X1J1</accession>
<feature type="signal peptide" evidence="1">
    <location>
        <begin position="1"/>
        <end position="24"/>
    </location>
</feature>
<dbReference type="Proteomes" id="UP000507954">
    <property type="component" value="Unassembled WGS sequence"/>
</dbReference>
<evidence type="ECO:0000313" key="3">
    <source>
        <dbReference type="EMBL" id="PLU03257.1"/>
    </source>
</evidence>
<protein>
    <submittedName>
        <fullName evidence="4">Tat pathway signal sequence domain protein</fullName>
    </submittedName>
</protein>
<keyword evidence="1" id="KW-0732">Signal</keyword>
<gene>
    <name evidence="3" type="ORF">BMJ33_14640</name>
    <name evidence="4" type="ORF">EMEDMD4_500165</name>
</gene>
<reference evidence="3 5" key="2">
    <citation type="journal article" date="2018" name="FEMS Microbiol. Ecol.">
        <title>Co-invading symbiotic mutualists of Medicago polymorpha retain high ancestral diversity and contain diverse accessory genomes.</title>
        <authorList>
            <person name="Porter S.S."/>
            <person name="Faber-Hammond J.J."/>
            <person name="Friesen M.L."/>
        </authorList>
    </citation>
    <scope>NUCLEOTIDE SEQUENCE [LARGE SCALE GENOMIC DNA]</scope>
    <source>
        <strain evidence="3 5">Str16</strain>
    </source>
</reference>
<feature type="chain" id="PRO_5021361491" evidence="1">
    <location>
        <begin position="25"/>
        <end position="148"/>
    </location>
</feature>
<dbReference type="AlphaFoldDB" id="A0A508X1J1"/>